<keyword evidence="5 7" id="KW-0408">Iron</keyword>
<dbReference type="EMBL" id="NMQU01000076">
    <property type="protein sequence ID" value="OXM47364.1"/>
    <property type="molecule type" value="Genomic_DNA"/>
</dbReference>
<evidence type="ECO:0000256" key="9">
    <source>
        <dbReference type="SAM" id="MobiDB-lite"/>
    </source>
</evidence>
<dbReference type="SUPFAM" id="SSF48264">
    <property type="entry name" value="Cytochrome P450"/>
    <property type="match status" value="1"/>
</dbReference>
<dbReference type="OrthoDB" id="5290182at2"/>
<dbReference type="PROSITE" id="PS00086">
    <property type="entry name" value="CYTOCHROME_P450"/>
    <property type="match status" value="1"/>
</dbReference>
<evidence type="ECO:0000256" key="3">
    <source>
        <dbReference type="ARBA" id="ARBA00022723"/>
    </source>
</evidence>
<dbReference type="Proteomes" id="UP000215563">
    <property type="component" value="Unassembled WGS sequence"/>
</dbReference>
<evidence type="ECO:0000313" key="11">
    <source>
        <dbReference type="Proteomes" id="UP000215563"/>
    </source>
</evidence>
<dbReference type="InterPro" id="IPR036396">
    <property type="entry name" value="Cyt_P450_sf"/>
</dbReference>
<comment type="cofactor">
    <cofactor evidence="7">
        <name>heme</name>
        <dbReference type="ChEBI" id="CHEBI:30413"/>
    </cofactor>
</comment>
<dbReference type="PANTHER" id="PTHR24291:SF50">
    <property type="entry name" value="BIFUNCTIONAL ALBAFLAVENONE MONOOXYGENASE_TERPENE SYNTHASE"/>
    <property type="match status" value="1"/>
</dbReference>
<evidence type="ECO:0000256" key="1">
    <source>
        <dbReference type="ARBA" id="ARBA00010617"/>
    </source>
</evidence>
<proteinExistence type="inferred from homology"/>
<keyword evidence="3 7" id="KW-0479">Metal-binding</keyword>
<keyword evidence="2 7" id="KW-0349">Heme</keyword>
<dbReference type="AlphaFoldDB" id="A0A229RLR2"/>
<dbReference type="InterPro" id="IPR017972">
    <property type="entry name" value="Cyt_P450_CS"/>
</dbReference>
<dbReference type="GO" id="GO:0020037">
    <property type="term" value="F:heme binding"/>
    <property type="evidence" value="ECO:0007669"/>
    <property type="project" value="InterPro"/>
</dbReference>
<dbReference type="PRINTS" id="PR00465">
    <property type="entry name" value="EP450IV"/>
</dbReference>
<dbReference type="GO" id="GO:0016705">
    <property type="term" value="F:oxidoreductase activity, acting on paired donors, with incorporation or reduction of molecular oxygen"/>
    <property type="evidence" value="ECO:0007669"/>
    <property type="project" value="InterPro"/>
</dbReference>
<keyword evidence="6 8" id="KW-0503">Monooxygenase</keyword>
<feature type="region of interest" description="Disordered" evidence="9">
    <location>
        <begin position="1"/>
        <end position="41"/>
    </location>
</feature>
<dbReference type="PRINTS" id="PR00385">
    <property type="entry name" value="P450"/>
</dbReference>
<dbReference type="PANTHER" id="PTHR24291">
    <property type="entry name" value="CYTOCHROME P450 FAMILY 4"/>
    <property type="match status" value="1"/>
</dbReference>
<evidence type="ECO:0000313" key="10">
    <source>
        <dbReference type="EMBL" id="OXM47364.1"/>
    </source>
</evidence>
<reference evidence="10 11" key="1">
    <citation type="submission" date="2017-07" db="EMBL/GenBank/DDBJ databases">
        <title>Amycolatopsis alba DSM 44262 Genome sequencing and assembly.</title>
        <authorList>
            <person name="Kaur N."/>
            <person name="Mayilraj S."/>
        </authorList>
    </citation>
    <scope>NUCLEOTIDE SEQUENCE [LARGE SCALE GENOMIC DNA]</scope>
    <source>
        <strain evidence="10 11">DSM 44262</strain>
    </source>
</reference>
<comment type="similarity">
    <text evidence="1 8">Belongs to the cytochrome P450 family.</text>
</comment>
<evidence type="ECO:0000256" key="7">
    <source>
        <dbReference type="PIRSR" id="PIRSR602403-1"/>
    </source>
</evidence>
<dbReference type="InterPro" id="IPR050196">
    <property type="entry name" value="Cytochrome_P450_Monoox"/>
</dbReference>
<sequence>MTTSVTCGKDRESDPSGPPQTQYGWPHQGNRNRSHVAGRPSGSCFVRSSHRGNHVAKLGVSPWRLPLVGNAWHLLVHPLTFLRQQRELGDIVEFRHGNRRVYFVNDPVLAHEVLTGQRANFPKGGPVINAARALGRNGLSTTTDESLHHRQRRLMQPLFHHSRFPAYIAAMRETVEEITSSWREGEKVRIDSVAYQISSAVLSRCLFSGKLGSNATRDFMTLYPSVVGGIGRRATLPMPWLHRLPTAANRRYTRDLATIHRVTDQLIADHAAGDETYDDILSALLEARDDDTGKTMSESQVHDEVVTLISAASETTAQTLSWALRVLAKDTELDRRVAAELQGVLANRAPRHQDLQELPLLSAVVSETLRLYPPLWLVSRYVPNETELGGVLLRAGSEVYISAFANHHDAELFPSPEVFDVTRWLPGAPTPGRGAYIPFGMGTRKCIGNEFALAELMTTLAIFLQRWRLSPQHGGRLSKPKVAFTYGTGPFTLVASQRRSGPPEH</sequence>
<feature type="binding site" description="axial binding residue" evidence="7">
    <location>
        <position position="446"/>
    </location>
    <ligand>
        <name>heme</name>
        <dbReference type="ChEBI" id="CHEBI:30413"/>
    </ligand>
    <ligandPart>
        <name>Fe</name>
        <dbReference type="ChEBI" id="CHEBI:18248"/>
    </ligandPart>
</feature>
<dbReference type="Gene3D" id="1.10.630.10">
    <property type="entry name" value="Cytochrome P450"/>
    <property type="match status" value="1"/>
</dbReference>
<comment type="caution">
    <text evidence="10">The sequence shown here is derived from an EMBL/GenBank/DDBJ whole genome shotgun (WGS) entry which is preliminary data.</text>
</comment>
<dbReference type="Pfam" id="PF00067">
    <property type="entry name" value="p450"/>
    <property type="match status" value="1"/>
</dbReference>
<evidence type="ECO:0000256" key="6">
    <source>
        <dbReference type="ARBA" id="ARBA00023033"/>
    </source>
</evidence>
<evidence type="ECO:0000256" key="5">
    <source>
        <dbReference type="ARBA" id="ARBA00023004"/>
    </source>
</evidence>
<accession>A0A229RLR2</accession>
<keyword evidence="4 8" id="KW-0560">Oxidoreductase</keyword>
<keyword evidence="11" id="KW-1185">Reference proteome</keyword>
<evidence type="ECO:0000256" key="4">
    <source>
        <dbReference type="ARBA" id="ARBA00023002"/>
    </source>
</evidence>
<gene>
    <name evidence="10" type="ORF">CFP75_24300</name>
</gene>
<dbReference type="GO" id="GO:0005506">
    <property type="term" value="F:iron ion binding"/>
    <property type="evidence" value="ECO:0007669"/>
    <property type="project" value="InterPro"/>
</dbReference>
<organism evidence="10 11">
    <name type="scientific">Amycolatopsis alba DSM 44262</name>
    <dbReference type="NCBI Taxonomy" id="1125972"/>
    <lineage>
        <taxon>Bacteria</taxon>
        <taxon>Bacillati</taxon>
        <taxon>Actinomycetota</taxon>
        <taxon>Actinomycetes</taxon>
        <taxon>Pseudonocardiales</taxon>
        <taxon>Pseudonocardiaceae</taxon>
        <taxon>Amycolatopsis</taxon>
    </lineage>
</organism>
<dbReference type="InterPro" id="IPR002403">
    <property type="entry name" value="Cyt_P450_E_grp-IV"/>
</dbReference>
<evidence type="ECO:0000256" key="2">
    <source>
        <dbReference type="ARBA" id="ARBA00022617"/>
    </source>
</evidence>
<dbReference type="InterPro" id="IPR001128">
    <property type="entry name" value="Cyt_P450"/>
</dbReference>
<dbReference type="GO" id="GO:0004497">
    <property type="term" value="F:monooxygenase activity"/>
    <property type="evidence" value="ECO:0007669"/>
    <property type="project" value="UniProtKB-KW"/>
</dbReference>
<evidence type="ECO:0000256" key="8">
    <source>
        <dbReference type="RuleBase" id="RU000461"/>
    </source>
</evidence>
<name>A0A229RLR2_AMYAL</name>
<protein>
    <submittedName>
        <fullName evidence="10">Cytochrome P450</fullName>
    </submittedName>
</protein>